<sequence length="76" mass="8386">MSSHVRPLPRFSWGSFALRPLMCPPATIMGLEAIYFGMISPCKTWVTLPPSRVAYGTPTIECLVSDNQNAVRCGTR</sequence>
<evidence type="ECO:0000313" key="1">
    <source>
        <dbReference type="EMBL" id="AOW02126.1"/>
    </source>
</evidence>
<gene>
    <name evidence="1" type="ORF">YALI1_C00107g</name>
</gene>
<accession>A0A1D8N914</accession>
<reference evidence="1 2" key="1">
    <citation type="journal article" date="2016" name="PLoS ONE">
        <title>Sequence Assembly of Yarrowia lipolytica Strain W29/CLIB89 Shows Transposable Element Diversity.</title>
        <authorList>
            <person name="Magnan C."/>
            <person name="Yu J."/>
            <person name="Chang I."/>
            <person name="Jahn E."/>
            <person name="Kanomata Y."/>
            <person name="Wu J."/>
            <person name="Zeller M."/>
            <person name="Oakes M."/>
            <person name="Baldi P."/>
            <person name="Sandmeyer S."/>
        </authorList>
    </citation>
    <scope>NUCLEOTIDE SEQUENCE [LARGE SCALE GENOMIC DNA]</scope>
    <source>
        <strain evidence="2">CLIB89(W29)</strain>
    </source>
</reference>
<dbReference type="EMBL" id="CP017555">
    <property type="protein sequence ID" value="AOW02126.1"/>
    <property type="molecule type" value="Genomic_DNA"/>
</dbReference>
<proteinExistence type="predicted"/>
<dbReference type="Proteomes" id="UP000182444">
    <property type="component" value="Chromosome 1C"/>
</dbReference>
<dbReference type="RefSeq" id="XP_068138258.1">
    <property type="nucleotide sequence ID" value="XM_068282157.1"/>
</dbReference>
<evidence type="ECO:0000313" key="2">
    <source>
        <dbReference type="Proteomes" id="UP000182444"/>
    </source>
</evidence>
<protein>
    <submittedName>
        <fullName evidence="1">Uncharacterized protein</fullName>
    </submittedName>
</protein>
<organism evidence="1 2">
    <name type="scientific">Yarrowia lipolytica</name>
    <name type="common">Candida lipolytica</name>
    <dbReference type="NCBI Taxonomy" id="4952"/>
    <lineage>
        <taxon>Eukaryota</taxon>
        <taxon>Fungi</taxon>
        <taxon>Dikarya</taxon>
        <taxon>Ascomycota</taxon>
        <taxon>Saccharomycotina</taxon>
        <taxon>Dipodascomycetes</taxon>
        <taxon>Dipodascales</taxon>
        <taxon>Dipodascales incertae sedis</taxon>
        <taxon>Yarrowia</taxon>
    </lineage>
</organism>
<dbReference type="AlphaFoldDB" id="A0A1D8N914"/>
<name>A0A1D8N914_YARLL</name>
<dbReference type="VEuPathDB" id="FungiDB:YALI1_C00107g"/>
<dbReference type="GeneID" id="94582799"/>